<reference evidence="1" key="1">
    <citation type="journal article" date="2020" name="bioRxiv">
        <title>Whole genome comparisons of ergot fungi reveals the divergence and evolution of species within the genus Claviceps are the result of varying mechanisms driving genome evolution and host range expansion.</title>
        <authorList>
            <person name="Wyka S.A."/>
            <person name="Mondo S.J."/>
            <person name="Liu M."/>
            <person name="Dettman J."/>
            <person name="Nalam V."/>
            <person name="Broders K.D."/>
        </authorList>
    </citation>
    <scope>NUCLEOTIDE SEQUENCE</scope>
    <source>
        <strain evidence="1">CCC 489</strain>
    </source>
</reference>
<gene>
    <name evidence="1" type="ORF">E4U42_007079</name>
</gene>
<evidence type="ECO:0000313" key="1">
    <source>
        <dbReference type="EMBL" id="KAG5917901.1"/>
    </source>
</evidence>
<dbReference type="AlphaFoldDB" id="A0A8K0J275"/>
<name>A0A8K0J275_9HYPO</name>
<comment type="caution">
    <text evidence="1">The sequence shown here is derived from an EMBL/GenBank/DDBJ whole genome shotgun (WGS) entry which is preliminary data.</text>
</comment>
<evidence type="ECO:0000313" key="2">
    <source>
        <dbReference type="Proteomes" id="UP000811619"/>
    </source>
</evidence>
<sequence>MPQRALRRHFCTSRPWICRLDDTADPLENTVGNMLEEPQVLAAEMNEELEVSTAGQHEVQAAADEADGTWDEHRISSREQWLGRRKCGPRR</sequence>
<accession>A0A8K0J275</accession>
<organism evidence="1 2">
    <name type="scientific">Claviceps africana</name>
    <dbReference type="NCBI Taxonomy" id="83212"/>
    <lineage>
        <taxon>Eukaryota</taxon>
        <taxon>Fungi</taxon>
        <taxon>Dikarya</taxon>
        <taxon>Ascomycota</taxon>
        <taxon>Pezizomycotina</taxon>
        <taxon>Sordariomycetes</taxon>
        <taxon>Hypocreomycetidae</taxon>
        <taxon>Hypocreales</taxon>
        <taxon>Clavicipitaceae</taxon>
        <taxon>Claviceps</taxon>
    </lineage>
</organism>
<proteinExistence type="predicted"/>
<dbReference type="EMBL" id="SRPY01000777">
    <property type="protein sequence ID" value="KAG5917901.1"/>
    <property type="molecule type" value="Genomic_DNA"/>
</dbReference>
<dbReference type="Proteomes" id="UP000811619">
    <property type="component" value="Unassembled WGS sequence"/>
</dbReference>
<protein>
    <submittedName>
        <fullName evidence="1">Uncharacterized protein</fullName>
    </submittedName>
</protein>
<keyword evidence="2" id="KW-1185">Reference proteome</keyword>